<dbReference type="InterPro" id="IPR011761">
    <property type="entry name" value="ATP-grasp"/>
</dbReference>
<dbReference type="Proteomes" id="UP000184079">
    <property type="component" value="Unassembled WGS sequence"/>
</dbReference>
<dbReference type="GO" id="GO:0005524">
    <property type="term" value="F:ATP binding"/>
    <property type="evidence" value="ECO:0007669"/>
    <property type="project" value="UniProtKB-UniRule"/>
</dbReference>
<keyword evidence="6" id="KW-0436">Ligase</keyword>
<feature type="domain" description="ATP-grasp" evidence="5">
    <location>
        <begin position="105"/>
        <end position="293"/>
    </location>
</feature>
<dbReference type="Gene3D" id="3.30.470.20">
    <property type="entry name" value="ATP-grasp fold, B domain"/>
    <property type="match status" value="1"/>
</dbReference>
<evidence type="ECO:0000256" key="4">
    <source>
        <dbReference type="PROSITE-ProRule" id="PRU00409"/>
    </source>
</evidence>
<dbReference type="Gene3D" id="3.30.1490.20">
    <property type="entry name" value="ATP-grasp fold, A domain"/>
    <property type="match status" value="1"/>
</dbReference>
<dbReference type="GO" id="GO:0005840">
    <property type="term" value="C:ribosome"/>
    <property type="evidence" value="ECO:0007669"/>
    <property type="project" value="UniProtKB-KW"/>
</dbReference>
<keyword evidence="6" id="KW-0687">Ribonucleoprotein</keyword>
<keyword evidence="2 4" id="KW-0547">Nucleotide-binding</keyword>
<dbReference type="OrthoDB" id="9786585at2"/>
<evidence type="ECO:0000313" key="6">
    <source>
        <dbReference type="EMBL" id="SHG73815.1"/>
    </source>
</evidence>
<keyword evidence="1" id="KW-0479">Metal-binding</keyword>
<dbReference type="AlphaFoldDB" id="A0A1M5M9C0"/>
<dbReference type="PANTHER" id="PTHR21621">
    <property type="entry name" value="RIBOSOMAL PROTEIN S6 MODIFICATION PROTEIN"/>
    <property type="match status" value="1"/>
</dbReference>
<dbReference type="Gene3D" id="3.40.50.20">
    <property type="match status" value="1"/>
</dbReference>
<dbReference type="SUPFAM" id="SSF56059">
    <property type="entry name" value="Glutathione synthetase ATP-binding domain-like"/>
    <property type="match status" value="1"/>
</dbReference>
<keyword evidence="3 4" id="KW-0067">ATP-binding</keyword>
<evidence type="ECO:0000256" key="1">
    <source>
        <dbReference type="ARBA" id="ARBA00022723"/>
    </source>
</evidence>
<evidence type="ECO:0000313" key="7">
    <source>
        <dbReference type="Proteomes" id="UP000184079"/>
    </source>
</evidence>
<dbReference type="InterPro" id="IPR004666">
    <property type="entry name" value="Rp_bS6_RimK/Lys_biosynth_LsyX"/>
</dbReference>
<keyword evidence="6" id="KW-0689">Ribosomal protein</keyword>
<keyword evidence="7" id="KW-1185">Reference proteome</keyword>
<dbReference type="NCBIfam" id="TIGR00768">
    <property type="entry name" value="rimK_fam"/>
    <property type="match status" value="1"/>
</dbReference>
<organism evidence="6 7">
    <name type="scientific">Virgibacillus chiguensis</name>
    <dbReference type="NCBI Taxonomy" id="411959"/>
    <lineage>
        <taxon>Bacteria</taxon>
        <taxon>Bacillati</taxon>
        <taxon>Bacillota</taxon>
        <taxon>Bacilli</taxon>
        <taxon>Bacillales</taxon>
        <taxon>Bacillaceae</taxon>
        <taxon>Virgibacillus</taxon>
    </lineage>
</organism>
<evidence type="ECO:0000256" key="2">
    <source>
        <dbReference type="ARBA" id="ARBA00022741"/>
    </source>
</evidence>
<evidence type="ECO:0000256" key="3">
    <source>
        <dbReference type="ARBA" id="ARBA00022840"/>
    </source>
</evidence>
<sequence>MHVTGWMIYNDSLPGNKFIDFAQWLEKAATQRGSNVKVISNSELLSFLSQGELSVLAEKQPSALPDFVVFTDKDIYLAKQLELLGISVFNSSEAIRISDDKILTYQQLATAKLPIPKTIIYPKTFTSQQLKHGVMQSAIHRLGFPMIVKEAFGSFGEQVYLIHNKADLIQQIKHLATKPFVLQAFISTSYGKDLRLHVVGNKVVAAMKRQSAHDFRANITAGGTMQAYEPSEEEQKLAILATQSIGADFAGVDLLIGENDSPIICEINSNAHIRNLFDATGINVATFIIDYIFKKIEGNTNA</sequence>
<reference evidence="7" key="1">
    <citation type="submission" date="2016-11" db="EMBL/GenBank/DDBJ databases">
        <authorList>
            <person name="Varghese N."/>
            <person name="Submissions S."/>
        </authorList>
    </citation>
    <scope>NUCLEOTIDE SEQUENCE [LARGE SCALE GENOMIC DNA]</scope>
    <source>
        <strain evidence="7">CGMCC 1.6496</strain>
    </source>
</reference>
<dbReference type="GO" id="GO:0016879">
    <property type="term" value="F:ligase activity, forming carbon-nitrogen bonds"/>
    <property type="evidence" value="ECO:0007669"/>
    <property type="project" value="TreeGrafter"/>
</dbReference>
<dbReference type="PROSITE" id="PS50975">
    <property type="entry name" value="ATP_GRASP"/>
    <property type="match status" value="1"/>
</dbReference>
<dbReference type="InterPro" id="IPR013651">
    <property type="entry name" value="ATP-grasp_RimK-type"/>
</dbReference>
<gene>
    <name evidence="6" type="ORF">SAMN05421807_101417</name>
</gene>
<name>A0A1M5M9C0_9BACI</name>
<dbReference type="EMBL" id="FQXD01000001">
    <property type="protein sequence ID" value="SHG73815.1"/>
    <property type="molecule type" value="Genomic_DNA"/>
</dbReference>
<dbReference type="PANTHER" id="PTHR21621:SF0">
    <property type="entry name" value="BETA-CITRYLGLUTAMATE SYNTHASE B-RELATED"/>
    <property type="match status" value="1"/>
</dbReference>
<protein>
    <submittedName>
        <fullName evidence="6">Ribosomal protein S6--L-glutamate ligase/gamma-F420-2:alpha-L-glutamate ligase</fullName>
    </submittedName>
</protein>
<accession>A0A1M5M9C0</accession>
<dbReference type="InterPro" id="IPR013815">
    <property type="entry name" value="ATP_grasp_subdomain_1"/>
</dbReference>
<dbReference type="Pfam" id="PF08443">
    <property type="entry name" value="RimK"/>
    <property type="match status" value="1"/>
</dbReference>
<proteinExistence type="predicted"/>
<evidence type="ECO:0000259" key="5">
    <source>
        <dbReference type="PROSITE" id="PS50975"/>
    </source>
</evidence>
<dbReference type="GO" id="GO:0046872">
    <property type="term" value="F:metal ion binding"/>
    <property type="evidence" value="ECO:0007669"/>
    <property type="project" value="UniProtKB-KW"/>
</dbReference>
<dbReference type="GO" id="GO:0005737">
    <property type="term" value="C:cytoplasm"/>
    <property type="evidence" value="ECO:0007669"/>
    <property type="project" value="TreeGrafter"/>
</dbReference>